<dbReference type="AlphaFoldDB" id="A0A5N6ZNT9"/>
<dbReference type="Proteomes" id="UP000326268">
    <property type="component" value="Unassembled WGS sequence"/>
</dbReference>
<gene>
    <name evidence="2" type="ORF">BDV27DRAFT_149889</name>
</gene>
<accession>A0A5N6ZNT9</accession>
<evidence type="ECO:0000313" key="2">
    <source>
        <dbReference type="EMBL" id="KAE8359105.1"/>
    </source>
</evidence>
<dbReference type="GeneID" id="43655585"/>
<dbReference type="OrthoDB" id="4360110at2759"/>
<evidence type="ECO:0000313" key="3">
    <source>
        <dbReference type="Proteomes" id="UP000326268"/>
    </source>
</evidence>
<feature type="region of interest" description="Disordered" evidence="1">
    <location>
        <begin position="177"/>
        <end position="209"/>
    </location>
</feature>
<sequence length="548" mass="61372">MLEPNRRRPSLYLVYLAWVDAWMSLSERPDVGVIEAPLSLKELSRVLIASNRFELLKEKNLTTTIQSFKTHYKTGNIKLGGAKSATCEETDLLSERYDPRTPCHCDGDIPYQQIKSLVISGDSTKCQTVESTVRAMKEIRARPDEWNSTDIFTVESLGDAIHELVWANMEIHTELDTCKGPGTGREIPTVQAPDRRPHPVNDTSPEVSSQLYPTSESIKLCADAKHYFAMAAGASGCDYGLARAIADSGNDILIGDYCEAADETTLTLLWQSGAAAIAFLKLCNLSGLMTNWQFNNLMAGILQFRALGYYRDHSRLRLPDGLYGSRMTNLTTHRYIDLGLFNAVVPASLTTGEQLTKHQYSELVKACALINDLVDFRSDIKRKQRENVVLRGLRGNVCNYLDELIGDCLDTTASLLETSRLCALVLMGFCNWSIMSSHHKVYELMKGMELDTNTPLCQYTSTDNESKRKRLLNALAPFGTLGKEGPNVRRRRFELDKLYATCIGNKRRHSAWLADISRSLLCPGTLRTLVDVVHYQWEGQAGDVEYCP</sequence>
<evidence type="ECO:0000256" key="1">
    <source>
        <dbReference type="SAM" id="MobiDB-lite"/>
    </source>
</evidence>
<organism evidence="2 3">
    <name type="scientific">Aspergillus caelatus</name>
    <dbReference type="NCBI Taxonomy" id="61420"/>
    <lineage>
        <taxon>Eukaryota</taxon>
        <taxon>Fungi</taxon>
        <taxon>Dikarya</taxon>
        <taxon>Ascomycota</taxon>
        <taxon>Pezizomycotina</taxon>
        <taxon>Eurotiomycetes</taxon>
        <taxon>Eurotiomycetidae</taxon>
        <taxon>Eurotiales</taxon>
        <taxon>Aspergillaceae</taxon>
        <taxon>Aspergillus</taxon>
        <taxon>Aspergillus subgen. Circumdati</taxon>
    </lineage>
</organism>
<proteinExistence type="predicted"/>
<dbReference type="EMBL" id="ML737847">
    <property type="protein sequence ID" value="KAE8359105.1"/>
    <property type="molecule type" value="Genomic_DNA"/>
</dbReference>
<reference evidence="2 3" key="1">
    <citation type="submission" date="2019-04" db="EMBL/GenBank/DDBJ databases">
        <title>Friends and foes A comparative genomics studyof 23 Aspergillus species from section Flavi.</title>
        <authorList>
            <consortium name="DOE Joint Genome Institute"/>
            <person name="Kjaerbolling I."/>
            <person name="Vesth T."/>
            <person name="Frisvad J.C."/>
            <person name="Nybo J.L."/>
            <person name="Theobald S."/>
            <person name="Kildgaard S."/>
            <person name="Isbrandt T."/>
            <person name="Kuo A."/>
            <person name="Sato A."/>
            <person name="Lyhne E.K."/>
            <person name="Kogle M.E."/>
            <person name="Wiebenga A."/>
            <person name="Kun R.S."/>
            <person name="Lubbers R.J."/>
            <person name="Makela M.R."/>
            <person name="Barry K."/>
            <person name="Chovatia M."/>
            <person name="Clum A."/>
            <person name="Daum C."/>
            <person name="Haridas S."/>
            <person name="He G."/>
            <person name="LaButti K."/>
            <person name="Lipzen A."/>
            <person name="Mondo S."/>
            <person name="Riley R."/>
            <person name="Salamov A."/>
            <person name="Simmons B.A."/>
            <person name="Magnuson J.K."/>
            <person name="Henrissat B."/>
            <person name="Mortensen U.H."/>
            <person name="Larsen T.O."/>
            <person name="Devries R.P."/>
            <person name="Grigoriev I.V."/>
            <person name="Machida M."/>
            <person name="Baker S.E."/>
            <person name="Andersen M.R."/>
        </authorList>
    </citation>
    <scope>NUCLEOTIDE SEQUENCE [LARGE SCALE GENOMIC DNA]</scope>
    <source>
        <strain evidence="2 3">CBS 763.97</strain>
    </source>
</reference>
<keyword evidence="3" id="KW-1185">Reference proteome</keyword>
<protein>
    <submittedName>
        <fullName evidence="2">Uncharacterized protein</fullName>
    </submittedName>
</protein>
<dbReference type="RefSeq" id="XP_031922186.1">
    <property type="nucleotide sequence ID" value="XM_032071139.1"/>
</dbReference>
<name>A0A5N6ZNT9_9EURO</name>